<dbReference type="InterPro" id="IPR016181">
    <property type="entry name" value="Acyl_CoA_acyltransferase"/>
</dbReference>
<sequence length="164" mass="18651">MSFIFAVSNISELSPRELHELYKLRTDVFVVEQQCPYEEIDHIDPLSTTLHVRAFETGQPNQILGTARVFPDQVDGREVTKLGRFVLKPSHRGTGFGAELMINALRLAFEREPMRAVWIAAQEPLKGYYEQFGFEQCGELFDDAGMAHVPMLLSERKLAAMFSD</sequence>
<proteinExistence type="predicted"/>
<name>A0A3G6IS62_9CORY</name>
<dbReference type="AlphaFoldDB" id="A0A3G6IS62"/>
<evidence type="ECO:0000313" key="2">
    <source>
        <dbReference type="EMBL" id="AZA08416.1"/>
    </source>
</evidence>
<gene>
    <name evidence="2" type="ORF">CPPEL_01345</name>
</gene>
<keyword evidence="3" id="KW-1185">Reference proteome</keyword>
<protein>
    <submittedName>
        <fullName evidence="2">Putative acyltransferase</fullName>
    </submittedName>
</protein>
<dbReference type="SUPFAM" id="SSF55729">
    <property type="entry name" value="Acyl-CoA N-acyltransferases (Nat)"/>
    <property type="match status" value="1"/>
</dbReference>
<dbReference type="CDD" id="cd04301">
    <property type="entry name" value="NAT_SF"/>
    <property type="match status" value="1"/>
</dbReference>
<evidence type="ECO:0000313" key="3">
    <source>
        <dbReference type="Proteomes" id="UP000271426"/>
    </source>
</evidence>
<keyword evidence="2" id="KW-0012">Acyltransferase</keyword>
<reference evidence="2 3" key="1">
    <citation type="submission" date="2018-11" db="EMBL/GenBank/DDBJ databases">
        <authorList>
            <person name="Kleinhagauer T."/>
            <person name="Glaeser S.P."/>
            <person name="Spergser J."/>
            <person name="Ruckert C."/>
            <person name="Kaempfer P."/>
            <person name="Busse H.-J."/>
        </authorList>
    </citation>
    <scope>NUCLEOTIDE SEQUENCE [LARGE SCALE GENOMIC DNA]</scope>
    <source>
        <strain evidence="2 3">812CH</strain>
    </source>
</reference>
<organism evidence="2 3">
    <name type="scientific">Corynebacterium pseudopelargi</name>
    <dbReference type="NCBI Taxonomy" id="2080757"/>
    <lineage>
        <taxon>Bacteria</taxon>
        <taxon>Bacillati</taxon>
        <taxon>Actinomycetota</taxon>
        <taxon>Actinomycetes</taxon>
        <taxon>Mycobacteriales</taxon>
        <taxon>Corynebacteriaceae</taxon>
        <taxon>Corynebacterium</taxon>
    </lineage>
</organism>
<feature type="domain" description="N-acetyltransferase" evidence="1">
    <location>
        <begin position="8"/>
        <end position="156"/>
    </location>
</feature>
<dbReference type="RefSeq" id="WP_123959426.1">
    <property type="nucleotide sequence ID" value="NZ_CP033898.1"/>
</dbReference>
<evidence type="ECO:0000259" key="1">
    <source>
        <dbReference type="PROSITE" id="PS51186"/>
    </source>
</evidence>
<keyword evidence="2" id="KW-0808">Transferase</keyword>
<accession>A0A3G6IS62</accession>
<dbReference type="PROSITE" id="PS51186">
    <property type="entry name" value="GNAT"/>
    <property type="match status" value="1"/>
</dbReference>
<dbReference type="EMBL" id="CP033898">
    <property type="protein sequence ID" value="AZA08416.1"/>
    <property type="molecule type" value="Genomic_DNA"/>
</dbReference>
<dbReference type="InterPro" id="IPR000182">
    <property type="entry name" value="GNAT_dom"/>
</dbReference>
<dbReference type="GO" id="GO:0016747">
    <property type="term" value="F:acyltransferase activity, transferring groups other than amino-acyl groups"/>
    <property type="evidence" value="ECO:0007669"/>
    <property type="project" value="InterPro"/>
</dbReference>
<dbReference type="Pfam" id="PF13673">
    <property type="entry name" value="Acetyltransf_10"/>
    <property type="match status" value="1"/>
</dbReference>
<dbReference type="Proteomes" id="UP000271426">
    <property type="component" value="Chromosome"/>
</dbReference>
<dbReference type="KEGG" id="cpso:CPPEL_01345"/>
<dbReference type="Gene3D" id="3.40.630.30">
    <property type="match status" value="1"/>
</dbReference>
<dbReference type="OrthoDB" id="9796171at2"/>